<feature type="chain" id="PRO_5004789026" description="exo-alpha-sialidase" evidence="5">
    <location>
        <begin position="26"/>
        <end position="517"/>
    </location>
</feature>
<evidence type="ECO:0000313" key="8">
    <source>
        <dbReference type="EMBL" id="AHF14599.1"/>
    </source>
</evidence>
<evidence type="ECO:0000256" key="5">
    <source>
        <dbReference type="SAM" id="SignalP"/>
    </source>
</evidence>
<dbReference type="AlphaFoldDB" id="W0EZH4"/>
<dbReference type="GO" id="GO:0006689">
    <property type="term" value="P:ganglioside catabolic process"/>
    <property type="evidence" value="ECO:0007669"/>
    <property type="project" value="TreeGrafter"/>
</dbReference>
<dbReference type="PRINTS" id="PR01803">
    <property type="entry name" value="TCSIALIDASE"/>
</dbReference>
<dbReference type="Pfam" id="PF13088">
    <property type="entry name" value="BNR_2"/>
    <property type="match status" value="1"/>
</dbReference>
<evidence type="ECO:0000256" key="1">
    <source>
        <dbReference type="ARBA" id="ARBA00000427"/>
    </source>
</evidence>
<reference evidence="8 9" key="1">
    <citation type="submission" date="2013-12" db="EMBL/GenBank/DDBJ databases">
        <authorList>
            <consortium name="DOE Joint Genome Institute"/>
            <person name="Eisen J."/>
            <person name="Huntemann M."/>
            <person name="Han J."/>
            <person name="Chen A."/>
            <person name="Kyrpides N."/>
            <person name="Mavromatis K."/>
            <person name="Markowitz V."/>
            <person name="Palaniappan K."/>
            <person name="Ivanova N."/>
            <person name="Schaumberg A."/>
            <person name="Pati A."/>
            <person name="Liolios K."/>
            <person name="Nordberg H.P."/>
            <person name="Cantor M.N."/>
            <person name="Hua S.X."/>
            <person name="Woyke T."/>
        </authorList>
    </citation>
    <scope>NUCLEOTIDE SEQUENCE [LARGE SCALE GENOMIC DNA]</scope>
    <source>
        <strain evidence="9">DSM 19437</strain>
    </source>
</reference>
<dbReference type="Proteomes" id="UP000003586">
    <property type="component" value="Chromosome"/>
</dbReference>
<dbReference type="InterPro" id="IPR036278">
    <property type="entry name" value="Sialidase_sf"/>
</dbReference>
<sequence length="517" mass="56475">MIKQKTLFTTLLFALFFNASFLCVAQTAGTSAEILNYSIPVLKKSKNNPIQRIRIYTTKGGMATRQLVLNVDAASVTALASIEVFETGIESDFSDEKKVASLSAVKIRNTIPVNSSLNPGINYLWVSVRLNDNIAPGKKINLHTTAVSLSNGTTLTLHPVNTLPGGWYTGNTIRQPGDDGVHTYRIPGITETDKNTLIAVYDIRYKQSGDLPADIDVGMSRSTDRGKTWEPMKVIIKMGSGGVGDPSILFDPVTKKIWVAALWSKGNHSIAGSGPGLSPDVSGQFILASSDDDGKTWSAPINITAQVKNPIWHLYFQGPGNGIAMQNGTLVFPSQYWDESKKPGLPHASIIYSTDHGNTWKSGRGAKPNTTEAQVVETTPGTLMLNMRDNRGRFRSIATTKDLGSTWLEHPTSGKALQDPICMGSLIKARVRVNGVLKEVLFFSNMNNSDARDHLTIKASLDMGETWPPAHQLLLDERKTFGYSSLVKVDEQTIGILYEGIRTLNFVTVPVKDIIRQ</sequence>
<dbReference type="InterPro" id="IPR008377">
    <property type="entry name" value="Sialidase_trypan"/>
</dbReference>
<dbReference type="STRING" id="929713.NIASO_04175"/>
<evidence type="ECO:0000259" key="6">
    <source>
        <dbReference type="Pfam" id="PF13088"/>
    </source>
</evidence>
<dbReference type="CDD" id="cd15482">
    <property type="entry name" value="Sialidase_non-viral"/>
    <property type="match status" value="1"/>
</dbReference>
<evidence type="ECO:0000256" key="3">
    <source>
        <dbReference type="ARBA" id="ARBA00012733"/>
    </source>
</evidence>
<name>W0EZH4_9BACT</name>
<evidence type="ECO:0000256" key="2">
    <source>
        <dbReference type="ARBA" id="ARBA00009348"/>
    </source>
</evidence>
<dbReference type="GO" id="GO:0009313">
    <property type="term" value="P:oligosaccharide catabolic process"/>
    <property type="evidence" value="ECO:0007669"/>
    <property type="project" value="TreeGrafter"/>
</dbReference>
<dbReference type="GO" id="GO:0004308">
    <property type="term" value="F:exo-alpha-sialidase activity"/>
    <property type="evidence" value="ECO:0007669"/>
    <property type="project" value="UniProtKB-EC"/>
</dbReference>
<dbReference type="eggNOG" id="COG4409">
    <property type="taxonomic scope" value="Bacteria"/>
</dbReference>
<comment type="similarity">
    <text evidence="2">Belongs to the glycosyl hydrolase 33 family.</text>
</comment>
<dbReference type="PANTHER" id="PTHR10628:SF30">
    <property type="entry name" value="EXO-ALPHA-SIALIDASE"/>
    <property type="match status" value="1"/>
</dbReference>
<feature type="domain" description="Sialidase N-terminal" evidence="7">
    <location>
        <begin position="31"/>
        <end position="152"/>
    </location>
</feature>
<dbReference type="InterPro" id="IPR011040">
    <property type="entry name" value="Sialidase"/>
</dbReference>
<gene>
    <name evidence="8" type="ORF">NIASO_04175</name>
</gene>
<keyword evidence="9" id="KW-1185">Reference proteome</keyword>
<dbReference type="EMBL" id="CP007035">
    <property type="protein sequence ID" value="AHF14599.1"/>
    <property type="molecule type" value="Genomic_DNA"/>
</dbReference>
<accession>W0EZH4</accession>
<feature type="domain" description="Sialidase" evidence="6">
    <location>
        <begin position="214"/>
        <end position="492"/>
    </location>
</feature>
<protein>
    <recommendedName>
        <fullName evidence="3">exo-alpha-sialidase</fullName>
        <ecNumber evidence="3">3.2.1.18</ecNumber>
    </recommendedName>
</protein>
<dbReference type="Gene3D" id="2.60.40.1290">
    <property type="match status" value="2"/>
</dbReference>
<dbReference type="InterPro" id="IPR026856">
    <property type="entry name" value="Sialidase_fam"/>
</dbReference>
<keyword evidence="5" id="KW-0732">Signal</keyword>
<dbReference type="OrthoDB" id="7294637at2"/>
<evidence type="ECO:0000259" key="7">
    <source>
        <dbReference type="Pfam" id="PF14873"/>
    </source>
</evidence>
<dbReference type="PANTHER" id="PTHR10628">
    <property type="entry name" value="SIALIDASE"/>
    <property type="match status" value="1"/>
</dbReference>
<dbReference type="EC" id="3.2.1.18" evidence="3"/>
<organism evidence="8 9">
    <name type="scientific">Niabella soli DSM 19437</name>
    <dbReference type="NCBI Taxonomy" id="929713"/>
    <lineage>
        <taxon>Bacteria</taxon>
        <taxon>Pseudomonadati</taxon>
        <taxon>Bacteroidota</taxon>
        <taxon>Chitinophagia</taxon>
        <taxon>Chitinophagales</taxon>
        <taxon>Chitinophagaceae</taxon>
        <taxon>Niabella</taxon>
    </lineage>
</organism>
<evidence type="ECO:0000313" key="9">
    <source>
        <dbReference type="Proteomes" id="UP000003586"/>
    </source>
</evidence>
<dbReference type="Gene3D" id="2.120.10.10">
    <property type="match status" value="1"/>
</dbReference>
<evidence type="ECO:0000256" key="4">
    <source>
        <dbReference type="ARBA" id="ARBA00022737"/>
    </source>
</evidence>
<keyword evidence="4" id="KW-0677">Repeat</keyword>
<proteinExistence type="inferred from homology"/>
<dbReference type="GO" id="GO:0005737">
    <property type="term" value="C:cytoplasm"/>
    <property type="evidence" value="ECO:0007669"/>
    <property type="project" value="TreeGrafter"/>
</dbReference>
<dbReference type="Pfam" id="PF14873">
    <property type="entry name" value="BNR_assoc_N"/>
    <property type="match status" value="1"/>
</dbReference>
<dbReference type="HOGENOM" id="CLU_024620_0_0_10"/>
<dbReference type="InterPro" id="IPR029456">
    <property type="entry name" value="Sialidase_N"/>
</dbReference>
<dbReference type="KEGG" id="nso:NIASO_04175"/>
<comment type="catalytic activity">
    <reaction evidence="1">
        <text>Hydrolysis of alpha-(2-&gt;3)-, alpha-(2-&gt;6)-, alpha-(2-&gt;8)- glycosidic linkages of terminal sialic acid residues in oligosaccharides, glycoproteins, glycolipids, colominic acid and synthetic substrates.</text>
        <dbReference type="EC" id="3.2.1.18"/>
    </reaction>
</comment>
<dbReference type="GO" id="GO:0016020">
    <property type="term" value="C:membrane"/>
    <property type="evidence" value="ECO:0007669"/>
    <property type="project" value="TreeGrafter"/>
</dbReference>
<feature type="signal peptide" evidence="5">
    <location>
        <begin position="1"/>
        <end position="25"/>
    </location>
</feature>
<dbReference type="SUPFAM" id="SSF50939">
    <property type="entry name" value="Sialidases"/>
    <property type="match status" value="1"/>
</dbReference>
<dbReference type="RefSeq" id="WP_008583344.1">
    <property type="nucleotide sequence ID" value="NZ_CP007035.1"/>
</dbReference>